<keyword evidence="3" id="KW-1185">Reference proteome</keyword>
<organism evidence="2 3">
    <name type="scientific">Acidisoma silvae</name>
    <dbReference type="NCBI Taxonomy" id="2802396"/>
    <lineage>
        <taxon>Bacteria</taxon>
        <taxon>Pseudomonadati</taxon>
        <taxon>Pseudomonadota</taxon>
        <taxon>Alphaproteobacteria</taxon>
        <taxon>Acetobacterales</taxon>
        <taxon>Acidocellaceae</taxon>
        <taxon>Acidisoma</taxon>
    </lineage>
</organism>
<gene>
    <name evidence="2" type="ORF">ASILVAE211_20650</name>
</gene>
<dbReference type="AlphaFoldDB" id="A0A963YWF8"/>
<accession>A0A963YWF8</accession>
<name>A0A963YWF8_9PROT</name>
<evidence type="ECO:0000259" key="1">
    <source>
        <dbReference type="Pfam" id="PF09509"/>
    </source>
</evidence>
<evidence type="ECO:0000313" key="3">
    <source>
        <dbReference type="Proteomes" id="UP000708298"/>
    </source>
</evidence>
<comment type="caution">
    <text evidence="2">The sequence shown here is derived from an EMBL/GenBank/DDBJ whole genome shotgun (WGS) entry which is preliminary data.</text>
</comment>
<evidence type="ECO:0000313" key="2">
    <source>
        <dbReference type="EMBL" id="MCB8877617.1"/>
    </source>
</evidence>
<dbReference type="Proteomes" id="UP000708298">
    <property type="component" value="Unassembled WGS sequence"/>
</dbReference>
<reference evidence="2" key="1">
    <citation type="journal article" date="2021" name="Microorganisms">
        <title>Acidisoma silvae sp. nov. and Acidisomacellulosilytica sp. nov., Two Acidophilic Bacteria Isolated from Decaying Wood, Hydrolyzing Cellulose and Producing Poly-3-hydroxybutyrate.</title>
        <authorList>
            <person name="Mieszkin S."/>
            <person name="Pouder E."/>
            <person name="Uroz S."/>
            <person name="Simon-Colin C."/>
            <person name="Alain K."/>
        </authorList>
    </citation>
    <scope>NUCLEOTIDE SEQUENCE</scope>
    <source>
        <strain evidence="2">HW T2.11</strain>
    </source>
</reference>
<proteinExistence type="predicted"/>
<dbReference type="RefSeq" id="WP_227323264.1">
    <property type="nucleotide sequence ID" value="NZ_JAESVB010000015.1"/>
</dbReference>
<dbReference type="EMBL" id="JAESVB010000015">
    <property type="protein sequence ID" value="MCB8877617.1"/>
    <property type="molecule type" value="Genomic_DNA"/>
</dbReference>
<feature type="domain" description="Conserved hypothetical protein CHP02391" evidence="1">
    <location>
        <begin position="147"/>
        <end position="262"/>
    </location>
</feature>
<sequence>MAKQNAGSNSRHPAVLSEMQIRAAIPKLHKRLDELEALNVNLLSNDDEPKLEGFSHKIASTLRDVYGADSIEYYEYSPGKLAPQFSIFWDGMDTSLRGNLNEVREKVDQAKSRLTTAIELLEEKLPQTGQTGESTTSAIQAYRGLDLHKEVARVASSRYLSGHYADAVEASVKALNALVRLRSGLEQDGSFLMERAFNPSNPALKFNDLADQSDKDEQKGFMMLFSGAVAGLRNPRAHGFINDDPERALEFIAFISLLAKLLDETSQKPK</sequence>
<dbReference type="InterPro" id="IPR012654">
    <property type="entry name" value="CHP02391"/>
</dbReference>
<dbReference type="Pfam" id="PF09509">
    <property type="entry name" value="Hypoth_Ymh"/>
    <property type="match status" value="1"/>
</dbReference>
<reference evidence="2" key="2">
    <citation type="submission" date="2021-01" db="EMBL/GenBank/DDBJ databases">
        <authorList>
            <person name="Mieszkin S."/>
            <person name="Pouder E."/>
            <person name="Alain K."/>
        </authorList>
    </citation>
    <scope>NUCLEOTIDE SEQUENCE</scope>
    <source>
        <strain evidence="2">HW T2.11</strain>
    </source>
</reference>
<dbReference type="NCBIfam" id="TIGR02391">
    <property type="entry name" value="hypoth_ymh"/>
    <property type="match status" value="1"/>
</dbReference>
<protein>
    <submittedName>
        <fullName evidence="2">TIGR02391 family protein</fullName>
    </submittedName>
</protein>